<proteinExistence type="predicted"/>
<protein>
    <submittedName>
        <fullName evidence="1">Uncharacterized protein</fullName>
    </submittedName>
</protein>
<keyword evidence="2" id="KW-1185">Reference proteome</keyword>
<dbReference type="Gramene" id="KFK44096">
    <property type="protein sequence ID" value="KFK44096"/>
    <property type="gene ID" value="AALP_AA1G215400"/>
</dbReference>
<sequence>MNEKGKWLGSKQIHCNLATKGATFGEDKQSTEIGCLI</sequence>
<accession>A0A087HPP4</accession>
<name>A0A087HPP4_ARAAL</name>
<dbReference type="AlphaFoldDB" id="A0A087HPP4"/>
<dbReference type="Proteomes" id="UP000029120">
    <property type="component" value="Chromosome 1"/>
</dbReference>
<dbReference type="EMBL" id="CM002869">
    <property type="protein sequence ID" value="KFK44096.1"/>
    <property type="molecule type" value="Genomic_DNA"/>
</dbReference>
<reference evidence="2" key="1">
    <citation type="journal article" date="2015" name="Nat. Plants">
        <title>Genome expansion of Arabis alpina linked with retrotransposition and reduced symmetric DNA methylation.</title>
        <authorList>
            <person name="Willing E.M."/>
            <person name="Rawat V."/>
            <person name="Mandakova T."/>
            <person name="Maumus F."/>
            <person name="James G.V."/>
            <person name="Nordstroem K.J."/>
            <person name="Becker C."/>
            <person name="Warthmann N."/>
            <person name="Chica C."/>
            <person name="Szarzynska B."/>
            <person name="Zytnicki M."/>
            <person name="Albani M.C."/>
            <person name="Kiefer C."/>
            <person name="Bergonzi S."/>
            <person name="Castaings L."/>
            <person name="Mateos J.L."/>
            <person name="Berns M.C."/>
            <person name="Bujdoso N."/>
            <person name="Piofczyk T."/>
            <person name="de Lorenzo L."/>
            <person name="Barrero-Sicilia C."/>
            <person name="Mateos I."/>
            <person name="Piednoel M."/>
            <person name="Hagmann J."/>
            <person name="Chen-Min-Tao R."/>
            <person name="Iglesias-Fernandez R."/>
            <person name="Schuster S.C."/>
            <person name="Alonso-Blanco C."/>
            <person name="Roudier F."/>
            <person name="Carbonero P."/>
            <person name="Paz-Ares J."/>
            <person name="Davis S.J."/>
            <person name="Pecinka A."/>
            <person name="Quesneville H."/>
            <person name="Colot V."/>
            <person name="Lysak M.A."/>
            <person name="Weigel D."/>
            <person name="Coupland G."/>
            <person name="Schneeberger K."/>
        </authorList>
    </citation>
    <scope>NUCLEOTIDE SEQUENCE [LARGE SCALE GENOMIC DNA]</scope>
    <source>
        <strain evidence="2">cv. Pajares</strain>
    </source>
</reference>
<evidence type="ECO:0000313" key="1">
    <source>
        <dbReference type="EMBL" id="KFK44096.1"/>
    </source>
</evidence>
<evidence type="ECO:0000313" key="2">
    <source>
        <dbReference type="Proteomes" id="UP000029120"/>
    </source>
</evidence>
<gene>
    <name evidence="1" type="ordered locus">AALP_Aa1g215400</name>
</gene>
<organism evidence="1 2">
    <name type="scientific">Arabis alpina</name>
    <name type="common">Alpine rock-cress</name>
    <dbReference type="NCBI Taxonomy" id="50452"/>
    <lineage>
        <taxon>Eukaryota</taxon>
        <taxon>Viridiplantae</taxon>
        <taxon>Streptophyta</taxon>
        <taxon>Embryophyta</taxon>
        <taxon>Tracheophyta</taxon>
        <taxon>Spermatophyta</taxon>
        <taxon>Magnoliopsida</taxon>
        <taxon>eudicotyledons</taxon>
        <taxon>Gunneridae</taxon>
        <taxon>Pentapetalae</taxon>
        <taxon>rosids</taxon>
        <taxon>malvids</taxon>
        <taxon>Brassicales</taxon>
        <taxon>Brassicaceae</taxon>
        <taxon>Arabideae</taxon>
        <taxon>Arabis</taxon>
    </lineage>
</organism>